<dbReference type="EMBL" id="JACCBU010000001">
    <property type="protein sequence ID" value="NYE69876.1"/>
    <property type="molecule type" value="Genomic_DNA"/>
</dbReference>
<dbReference type="PANTHER" id="PTHR43649">
    <property type="entry name" value="ARABINOSE-BINDING PROTEIN-RELATED"/>
    <property type="match status" value="1"/>
</dbReference>
<proteinExistence type="predicted"/>
<dbReference type="PROSITE" id="PS51318">
    <property type="entry name" value="TAT"/>
    <property type="match status" value="1"/>
</dbReference>
<dbReference type="InterPro" id="IPR050490">
    <property type="entry name" value="Bact_solute-bd_prot1"/>
</dbReference>
<keyword evidence="1" id="KW-0732">Signal</keyword>
<dbReference type="AlphaFoldDB" id="A0A7Y9I4G6"/>
<dbReference type="SUPFAM" id="SSF53850">
    <property type="entry name" value="Periplasmic binding protein-like II"/>
    <property type="match status" value="1"/>
</dbReference>
<evidence type="ECO:0000313" key="2">
    <source>
        <dbReference type="EMBL" id="NYE69876.1"/>
    </source>
</evidence>
<dbReference type="Gene3D" id="3.40.190.10">
    <property type="entry name" value="Periplasmic binding protein-like II"/>
    <property type="match status" value="1"/>
</dbReference>
<organism evidence="2 3">
    <name type="scientific">Microlunatus parietis</name>
    <dbReference type="NCBI Taxonomy" id="682979"/>
    <lineage>
        <taxon>Bacteria</taxon>
        <taxon>Bacillati</taxon>
        <taxon>Actinomycetota</taxon>
        <taxon>Actinomycetes</taxon>
        <taxon>Propionibacteriales</taxon>
        <taxon>Propionibacteriaceae</taxon>
        <taxon>Microlunatus</taxon>
    </lineage>
</organism>
<dbReference type="InterPro" id="IPR006311">
    <property type="entry name" value="TAT_signal"/>
</dbReference>
<accession>A0A7Y9I4G6</accession>
<keyword evidence="3" id="KW-1185">Reference proteome</keyword>
<dbReference type="PROSITE" id="PS51257">
    <property type="entry name" value="PROKAR_LIPOPROTEIN"/>
    <property type="match status" value="1"/>
</dbReference>
<dbReference type="PANTHER" id="PTHR43649:SF33">
    <property type="entry name" value="POLYGALACTURONAN_RHAMNOGALACTURONAN-BINDING PROTEIN YTCQ"/>
    <property type="match status" value="1"/>
</dbReference>
<reference evidence="2 3" key="1">
    <citation type="submission" date="2020-07" db="EMBL/GenBank/DDBJ databases">
        <title>Sequencing the genomes of 1000 actinobacteria strains.</title>
        <authorList>
            <person name="Klenk H.-P."/>
        </authorList>
    </citation>
    <scope>NUCLEOTIDE SEQUENCE [LARGE SCALE GENOMIC DNA]</scope>
    <source>
        <strain evidence="2 3">DSM 22083</strain>
    </source>
</reference>
<comment type="caution">
    <text evidence="2">The sequence shown here is derived from an EMBL/GenBank/DDBJ whole genome shotgun (WGS) entry which is preliminary data.</text>
</comment>
<evidence type="ECO:0000256" key="1">
    <source>
        <dbReference type="ARBA" id="ARBA00022729"/>
    </source>
</evidence>
<evidence type="ECO:0000313" key="3">
    <source>
        <dbReference type="Proteomes" id="UP000569914"/>
    </source>
</evidence>
<name>A0A7Y9I4G6_9ACTN</name>
<dbReference type="RefSeq" id="WP_179748936.1">
    <property type="nucleotide sequence ID" value="NZ_JACCBU010000001.1"/>
</dbReference>
<sequence length="548" mass="59036">MIMTDRRLHRRQLLGGAAAGAVALGGTGLLGGCADSGGSTGSQQSRTKITLPDYLPFTGVQADLPATAAGVQPAFYRYPATPKPFTDSGSTPITSGQAVSGAAIMNTVVRERSANRYWQELERRLGAELTVLGAPTAQFPAKLATILAGGDIPDIVQLYQTTQLPGLLKAKFADLTEHLSGAAIKDYPALANIPTLSWPAGVYNNGIYGIPQHRTPQVISLIVRDDIAKQLGVGIEPSSGEELRELFRQLSDPRNNHWAERSPRNMMQYVGQMVGAPNTWRVEGGTFTRDYATDEYRKALDIVGQMWKEGVFHPDSFNSVSAQITAWIAAGTVRMVSGPGAFFPSAKAVKEQNPEHTVAVVRPPKWDGGGWAPQYLGPAILCVTALKQAEPDRITELLRMLNYLAAPFGTAEELFLSSGIEGVHHTRENGVPVPIEDGGGEIFNVGYLMSPPRVHYVAGFPDVAEQEYRAEESAVSDGVPWPTAGLYSQTDETKGVTLGKTMSSLQDEVIRGQRTLQDWDEAVAAWKRDGGDQIAAEYAESLQQTGSS</sequence>
<gene>
    <name evidence="2" type="ORF">BKA15_001205</name>
</gene>
<protein>
    <submittedName>
        <fullName evidence="2">Putative aldouronate transport system substrate-binding protein</fullName>
    </submittedName>
</protein>
<dbReference type="Proteomes" id="UP000569914">
    <property type="component" value="Unassembled WGS sequence"/>
</dbReference>